<dbReference type="Proteomes" id="UP000006381">
    <property type="component" value="Chromosome"/>
</dbReference>
<dbReference type="SMR" id="Q5FHU6"/>
<dbReference type="HOGENOM" id="CLU_110667_0_0_9"/>
<evidence type="ECO:0000259" key="1">
    <source>
        <dbReference type="Pfam" id="PF13349"/>
    </source>
</evidence>
<dbReference type="GeneID" id="93290932"/>
<protein>
    <recommendedName>
        <fullName evidence="1">DUF4097 domain-containing protein</fullName>
    </recommendedName>
</protein>
<dbReference type="Gene3D" id="2.160.20.120">
    <property type="match status" value="1"/>
</dbReference>
<evidence type="ECO:0000313" key="2">
    <source>
        <dbReference type="EMBL" id="AAV43728.1"/>
    </source>
</evidence>
<accession>Q5FHU6</accession>
<dbReference type="BioCyc" id="LACI272621:G1G49-1884-MONOMER"/>
<dbReference type="KEGG" id="lac:LBA1932"/>
<dbReference type="PATRIC" id="fig|272621.13.peg.1836"/>
<dbReference type="STRING" id="272621.LBA1932"/>
<organism evidence="3">
    <name type="scientific">Lactobacillus acidophilus (strain ATCC 700396 / NCK56 / N2 / NCFM)</name>
    <dbReference type="NCBI Taxonomy" id="272621"/>
    <lineage>
        <taxon>Bacteria</taxon>
        <taxon>Bacillati</taxon>
        <taxon>Bacillota</taxon>
        <taxon>Bacilli</taxon>
        <taxon>Lactobacillales</taxon>
        <taxon>Lactobacillaceae</taxon>
        <taxon>Lactobacillus</taxon>
    </lineage>
</organism>
<dbReference type="PROSITE" id="PS51257">
    <property type="entry name" value="PROKAR_LIPOPROTEIN"/>
    <property type="match status" value="1"/>
</dbReference>
<dbReference type="InterPro" id="IPR025164">
    <property type="entry name" value="Toastrack_DUF4097"/>
</dbReference>
<evidence type="ECO:0000313" key="3">
    <source>
        <dbReference type="Proteomes" id="UP000006381"/>
    </source>
</evidence>
<sequence length="215" mass="23525">MKKFVALILGCITICGLYGCSKNSSQIINKTFSLPAYNRIEIDSANDDIKIISGKHYRVRYVGQNKLKPTIKVKNGVLVIDSPKKSTIINSNIFGSKNIKQTLTIEMPKKELKYLSVDTSNGDVSVDYLEVQKGTIDTSNGNVNLKNLITKKDFEIDTSNGTVKVGKSNVEGYALSTSNGSIVVKGENKSDEFEKNTSAKNVLSIDTSNGNIYVN</sequence>
<name>Q5FHU6_LACAC</name>
<dbReference type="eggNOG" id="COG3595">
    <property type="taxonomic scope" value="Bacteria"/>
</dbReference>
<dbReference type="OrthoDB" id="2322972at2"/>
<proteinExistence type="predicted"/>
<feature type="domain" description="DUF4097" evidence="1">
    <location>
        <begin position="37"/>
        <end position="185"/>
    </location>
</feature>
<keyword evidence="3" id="KW-1185">Reference proteome</keyword>
<dbReference type="AlphaFoldDB" id="Q5FHU6"/>
<reference evidence="2 3" key="1">
    <citation type="journal article" date="2005" name="Proc. Natl. Acad. Sci. U.S.A.">
        <title>Complete genome sequence of the probiotic lactic acid bacterium Lactobacillus acidophilus NCFM.</title>
        <authorList>
            <person name="Altermann E."/>
            <person name="Russell W.M."/>
            <person name="Azcarate-Peril M.A."/>
            <person name="Barrangou R."/>
            <person name="Buck B.L."/>
            <person name="McAuliffe O."/>
            <person name="Souther N."/>
            <person name="Dobson A."/>
            <person name="Duong T."/>
            <person name="Callanan M."/>
            <person name="Lick S."/>
            <person name="Hamrick A."/>
            <person name="Cano R."/>
            <person name="Klaenhammer T.R."/>
        </authorList>
    </citation>
    <scope>NUCLEOTIDE SEQUENCE [LARGE SCALE GENOMIC DNA]</scope>
    <source>
        <strain evidence="3">ATCC 700396 / NCK56 / N2 / NCFM</strain>
    </source>
</reference>
<dbReference type="EMBL" id="CP000033">
    <property type="protein sequence ID" value="AAV43728.1"/>
    <property type="molecule type" value="Genomic_DNA"/>
</dbReference>
<dbReference type="RefSeq" id="WP_011254622.1">
    <property type="nucleotide sequence ID" value="NC_006814.3"/>
</dbReference>
<dbReference type="Pfam" id="PF13349">
    <property type="entry name" value="DUF4097"/>
    <property type="match status" value="1"/>
</dbReference>
<gene>
    <name evidence="2" type="ordered locus">LBA1932</name>
</gene>